<dbReference type="InterPro" id="IPR011604">
    <property type="entry name" value="PDDEXK-like_dom_sf"/>
</dbReference>
<dbReference type="RefSeq" id="WP_269478641.1">
    <property type="nucleotide sequence ID" value="NZ_JAOSHN010000006.1"/>
</dbReference>
<dbReference type="GO" id="GO:0003677">
    <property type="term" value="F:DNA binding"/>
    <property type="evidence" value="ECO:0007669"/>
    <property type="project" value="UniProtKB-KW"/>
</dbReference>
<evidence type="ECO:0000256" key="7">
    <source>
        <dbReference type="ARBA" id="ARBA00023204"/>
    </source>
</evidence>
<keyword evidence="3" id="KW-0378">Hydrolase</keyword>
<dbReference type="GO" id="GO:0016787">
    <property type="term" value="F:hydrolase activity"/>
    <property type="evidence" value="ECO:0007669"/>
    <property type="project" value="UniProtKB-KW"/>
</dbReference>
<feature type="compositionally biased region" description="Basic and acidic residues" evidence="8">
    <location>
        <begin position="494"/>
        <end position="510"/>
    </location>
</feature>
<name>A0A9J6QV41_9FIRM</name>
<dbReference type="GO" id="GO:0006281">
    <property type="term" value="P:DNA repair"/>
    <property type="evidence" value="ECO:0007669"/>
    <property type="project" value="UniProtKB-KW"/>
</dbReference>
<feature type="compositionally biased region" description="Basic residues" evidence="8">
    <location>
        <begin position="581"/>
        <end position="592"/>
    </location>
</feature>
<feature type="domain" description="PD-(D/E)XK endonuclease-like" evidence="9">
    <location>
        <begin position="3"/>
        <end position="238"/>
    </location>
</feature>
<evidence type="ECO:0000313" key="11">
    <source>
        <dbReference type="Proteomes" id="UP001065549"/>
    </source>
</evidence>
<evidence type="ECO:0000256" key="1">
    <source>
        <dbReference type="ARBA" id="ARBA00022741"/>
    </source>
</evidence>
<keyword evidence="11" id="KW-1185">Reference proteome</keyword>
<accession>A0A9J6QV41</accession>
<dbReference type="GO" id="GO:0004386">
    <property type="term" value="F:helicase activity"/>
    <property type="evidence" value="ECO:0007669"/>
    <property type="project" value="UniProtKB-KW"/>
</dbReference>
<evidence type="ECO:0000256" key="8">
    <source>
        <dbReference type="SAM" id="MobiDB-lite"/>
    </source>
</evidence>
<comment type="caution">
    <text evidence="10">The sequence shown here is derived from an EMBL/GenBank/DDBJ whole genome shotgun (WGS) entry which is preliminary data.</text>
</comment>
<feature type="region of interest" description="Disordered" evidence="8">
    <location>
        <begin position="494"/>
        <end position="592"/>
    </location>
</feature>
<evidence type="ECO:0000256" key="4">
    <source>
        <dbReference type="ARBA" id="ARBA00022806"/>
    </source>
</evidence>
<evidence type="ECO:0000256" key="3">
    <source>
        <dbReference type="ARBA" id="ARBA00022801"/>
    </source>
</evidence>
<keyword evidence="1" id="KW-0547">Nucleotide-binding</keyword>
<evidence type="ECO:0000256" key="5">
    <source>
        <dbReference type="ARBA" id="ARBA00022840"/>
    </source>
</evidence>
<protein>
    <submittedName>
        <fullName evidence="10">AAA family ATPase</fullName>
    </submittedName>
</protein>
<evidence type="ECO:0000256" key="2">
    <source>
        <dbReference type="ARBA" id="ARBA00022763"/>
    </source>
</evidence>
<feature type="compositionally biased region" description="Basic and acidic residues" evidence="8">
    <location>
        <begin position="517"/>
        <end position="537"/>
    </location>
</feature>
<keyword evidence="2" id="KW-0227">DNA damage</keyword>
<gene>
    <name evidence="10" type="ORF">OBO34_15445</name>
</gene>
<organism evidence="10 11">
    <name type="scientific">Hominibacterium faecale</name>
    <dbReference type="NCBI Taxonomy" id="2839743"/>
    <lineage>
        <taxon>Bacteria</taxon>
        <taxon>Bacillati</taxon>
        <taxon>Bacillota</taxon>
        <taxon>Clostridia</taxon>
        <taxon>Peptostreptococcales</taxon>
        <taxon>Anaerovoracaceae</taxon>
        <taxon>Hominibacterium</taxon>
    </lineage>
</organism>
<keyword evidence="7" id="KW-0234">DNA repair</keyword>
<evidence type="ECO:0000313" key="10">
    <source>
        <dbReference type="EMBL" id="MCU7379740.1"/>
    </source>
</evidence>
<sequence>MKLSYSRVGVFKQCPYRYKLQYIDHLKTIFNCDPANALIIGQALHTGLEKGVDAAIEDYYSSYPIITDLHVHEEIKLRNLIPKAADMLPDGGEHEVKLDCEDFVGYIDLLVPVGDNAFDIYDFKYSNAVDRYKESAQLHLYKYYFERTHPGKHIDKLFYLIVPKTQIRQKKSEPTLFEFRNHLDQTLAELFPQIIEVQYDPNKVIDFLHDTKHLMECQEYEKSPSRLCDWCDYQTYCESDGKNRTDLLPSKGELYMLPKNERCPIQKTNYMKGWIYAPPFSGKTTFLDKAPDPLNLNTDGNTKYVTMQRQLLADQVKEAGRRTERTFAWQILKDAIADLEKGSDFETILLDLVEDTYEMCRLYMYDKLGITHESDDSFRAWDKVRTEYLSTIRRLLVLPYNIFLLSHEDTSKDLTSRNGDKITAIKPNINDKVANKLAGMVDFVARIEVNDDDTRYLSFKTNDVIFGGGRLNMGVDKIPLEWDELVKVYESVTEVKEEKKRAKRAEKPVEEPVSETGTDHDSGDNDRTNATKEEPTKRTRRRRAPDDSGDTEESAEPAAEEPAKEDRGAEGTSDASEAPKKRTRRRRTKEEE</sequence>
<keyword evidence="6" id="KW-0238">DNA-binding</keyword>
<dbReference type="GO" id="GO:0005524">
    <property type="term" value="F:ATP binding"/>
    <property type="evidence" value="ECO:0007669"/>
    <property type="project" value="UniProtKB-KW"/>
</dbReference>
<dbReference type="EMBL" id="JAOSHN010000006">
    <property type="protein sequence ID" value="MCU7379740.1"/>
    <property type="molecule type" value="Genomic_DNA"/>
</dbReference>
<dbReference type="Gene3D" id="3.90.320.10">
    <property type="match status" value="1"/>
</dbReference>
<dbReference type="Proteomes" id="UP001065549">
    <property type="component" value="Unassembled WGS sequence"/>
</dbReference>
<feature type="compositionally biased region" description="Acidic residues" evidence="8">
    <location>
        <begin position="547"/>
        <end position="559"/>
    </location>
</feature>
<evidence type="ECO:0000259" key="9">
    <source>
        <dbReference type="Pfam" id="PF12705"/>
    </source>
</evidence>
<proteinExistence type="predicted"/>
<dbReference type="AlphaFoldDB" id="A0A9J6QV41"/>
<dbReference type="Pfam" id="PF12705">
    <property type="entry name" value="PDDEXK_1"/>
    <property type="match status" value="1"/>
</dbReference>
<evidence type="ECO:0000256" key="6">
    <source>
        <dbReference type="ARBA" id="ARBA00023125"/>
    </source>
</evidence>
<keyword evidence="4" id="KW-0347">Helicase</keyword>
<keyword evidence="5" id="KW-0067">ATP-binding</keyword>
<dbReference type="InterPro" id="IPR038726">
    <property type="entry name" value="PDDEXK_AddAB-type"/>
</dbReference>
<reference evidence="10" key="1">
    <citation type="submission" date="2022-09" db="EMBL/GenBank/DDBJ databases">
        <title>Culturomic study of gut microbiota in children with autism spectrum disorder.</title>
        <authorList>
            <person name="Efimov B.A."/>
            <person name="Chaplin A.V."/>
            <person name="Sokolova S.R."/>
            <person name="Pikina A.P."/>
            <person name="Korzhanova M."/>
            <person name="Belova V."/>
            <person name="Korostin D."/>
        </authorList>
    </citation>
    <scope>NUCLEOTIDE SEQUENCE</scope>
    <source>
        <strain evidence="10">ASD5510</strain>
    </source>
</reference>
<dbReference type="Pfam" id="PF13479">
    <property type="entry name" value="AAA_24"/>
    <property type="match status" value="1"/>
</dbReference>